<keyword evidence="2" id="KW-1185">Reference proteome</keyword>
<dbReference type="Proteomes" id="UP000499080">
    <property type="component" value="Unassembled WGS sequence"/>
</dbReference>
<name>A0A4Y2I4T3_ARAVE</name>
<gene>
    <name evidence="1" type="ORF">AVEN_213169_1</name>
</gene>
<accession>A0A4Y2I4T3</accession>
<evidence type="ECO:0000313" key="2">
    <source>
        <dbReference type="Proteomes" id="UP000499080"/>
    </source>
</evidence>
<reference evidence="1 2" key="1">
    <citation type="journal article" date="2019" name="Sci. Rep.">
        <title>Orb-weaving spider Araneus ventricosus genome elucidates the spidroin gene catalogue.</title>
        <authorList>
            <person name="Kono N."/>
            <person name="Nakamura H."/>
            <person name="Ohtoshi R."/>
            <person name="Moran D.A.P."/>
            <person name="Shinohara A."/>
            <person name="Yoshida Y."/>
            <person name="Fujiwara M."/>
            <person name="Mori M."/>
            <person name="Tomita M."/>
            <person name="Arakawa K."/>
        </authorList>
    </citation>
    <scope>NUCLEOTIDE SEQUENCE [LARGE SCALE GENOMIC DNA]</scope>
</reference>
<proteinExistence type="predicted"/>
<protein>
    <submittedName>
        <fullName evidence="1">Uncharacterized protein</fullName>
    </submittedName>
</protein>
<evidence type="ECO:0000313" key="1">
    <source>
        <dbReference type="EMBL" id="GBM72668.1"/>
    </source>
</evidence>
<dbReference type="EMBL" id="BGPR01002393">
    <property type="protein sequence ID" value="GBM72668.1"/>
    <property type="molecule type" value="Genomic_DNA"/>
</dbReference>
<comment type="caution">
    <text evidence="1">The sequence shown here is derived from an EMBL/GenBank/DDBJ whole genome shotgun (WGS) entry which is preliminary data.</text>
</comment>
<organism evidence="1 2">
    <name type="scientific">Araneus ventricosus</name>
    <name type="common">Orbweaver spider</name>
    <name type="synonym">Epeira ventricosa</name>
    <dbReference type="NCBI Taxonomy" id="182803"/>
    <lineage>
        <taxon>Eukaryota</taxon>
        <taxon>Metazoa</taxon>
        <taxon>Ecdysozoa</taxon>
        <taxon>Arthropoda</taxon>
        <taxon>Chelicerata</taxon>
        <taxon>Arachnida</taxon>
        <taxon>Araneae</taxon>
        <taxon>Araneomorphae</taxon>
        <taxon>Entelegynae</taxon>
        <taxon>Araneoidea</taxon>
        <taxon>Araneidae</taxon>
        <taxon>Araneus</taxon>
    </lineage>
</organism>
<dbReference type="AlphaFoldDB" id="A0A4Y2I4T3"/>
<sequence>MWCMLLYHLQQGIGIRIQRICCAYGPRNVTDLVKLKSFLQTRKEHFALPGSGDKKENGETPYGLTPAYAAYEPVVQENLPIL</sequence>